<dbReference type="InterPro" id="IPR007823">
    <property type="entry name" value="RRP8"/>
</dbReference>
<keyword evidence="4" id="KW-0678">Repressor</keyword>
<evidence type="ECO:0000256" key="10">
    <source>
        <dbReference type="ARBA" id="ARBA00023015"/>
    </source>
</evidence>
<comment type="caution">
    <text evidence="15">The sequence shown here is derived from an EMBL/GenBank/DDBJ whole genome shotgun (WGS) entry which is preliminary data.</text>
</comment>
<evidence type="ECO:0000256" key="12">
    <source>
        <dbReference type="ARBA" id="ARBA00023242"/>
    </source>
</evidence>
<dbReference type="Pfam" id="PF05148">
    <property type="entry name" value="Methyltransf_8"/>
    <property type="match status" value="1"/>
</dbReference>
<sequence length="564" mass="61479">MLFEVDWNIGTFVPDKPPQQPRSQKNKSDATEARTARPLAGKPAPAPSPHRGQQQQKRKRSQPEPPPGATEDGDAGAKKSKRHKKDRKPEQPVAEVIKDTPRFASVLTAPEDERGSGAAVAGLQPVREKKERRDEAPKKTDGKKQKQGKKDVEDAVIVQDATPKRVGNKKRKKGKKDIVATADTTASPVAIFEAATEQIGTKRQKDNKRAAADVTSTPVAAREAKAAAAQPGASNGTSQDQPSAHKKLSKREKQKLKAVQDGHVAILPRVSHSSDCPSLFHQALARTSAAEAKLKLSTHQMLQPSATSDIKDKLLEKEPSGLTSLQQRMRKKLSGARFRWLNEQLYTTSGNKSFELFREKPEMFEEYHAGFRSQVSSWPTNPVDVLIENLRTKPTDTTIADLGCGDAKIASVLAKHKVLSFDLVARNDKVVACDIAKVPLPPKFVDVAVFCLSLMGTNYIDFLTEASRILKPNGELKIAEVVSRFSDVDAFVDVLSAIGFDLVSKDDSNTMFILFDFVKRAGADGDGSKKHGDGKGKGGAAGGTLPQALRKAEELLKPCLYKKR</sequence>
<comment type="function">
    <text evidence="13">S-adenosyl-L-methionine-dependent methyltransferase that specifically methylates the N(1) position of adenine in helix 25.1 in 25S rRNA. Required both for ribosomal 40S and 60S subunits biogenesis. Required for efficient pre-rRNA cleavage at site A2.</text>
</comment>
<evidence type="ECO:0000313" key="16">
    <source>
        <dbReference type="Proteomes" id="UP000274822"/>
    </source>
</evidence>
<dbReference type="SUPFAM" id="SSF53335">
    <property type="entry name" value="S-adenosyl-L-methionine-dependent methyltransferases"/>
    <property type="match status" value="1"/>
</dbReference>
<accession>A0A433QS10</accession>
<dbReference type="AlphaFoldDB" id="A0A433QS10"/>
<evidence type="ECO:0000256" key="9">
    <source>
        <dbReference type="ARBA" id="ARBA00022853"/>
    </source>
</evidence>
<comment type="subcellular location">
    <subcellularLocation>
        <location evidence="1 13">Nucleus</location>
        <location evidence="1 13">Nucleolus</location>
    </subcellularLocation>
</comment>
<dbReference type="EC" id="2.1.1.-" evidence="13"/>
<organism evidence="15 16">
    <name type="scientific">Jimgerdemannia flammicorona</name>
    <dbReference type="NCBI Taxonomy" id="994334"/>
    <lineage>
        <taxon>Eukaryota</taxon>
        <taxon>Fungi</taxon>
        <taxon>Fungi incertae sedis</taxon>
        <taxon>Mucoromycota</taxon>
        <taxon>Mucoromycotina</taxon>
        <taxon>Endogonomycetes</taxon>
        <taxon>Endogonales</taxon>
        <taxon>Endogonaceae</taxon>
        <taxon>Jimgerdemannia</taxon>
    </lineage>
</organism>
<feature type="compositionally biased region" description="Basic and acidic residues" evidence="14">
    <location>
        <begin position="126"/>
        <end position="153"/>
    </location>
</feature>
<evidence type="ECO:0000256" key="1">
    <source>
        <dbReference type="ARBA" id="ARBA00004604"/>
    </source>
</evidence>
<evidence type="ECO:0000256" key="8">
    <source>
        <dbReference type="ARBA" id="ARBA00022691"/>
    </source>
</evidence>
<evidence type="ECO:0000256" key="11">
    <source>
        <dbReference type="ARBA" id="ARBA00023163"/>
    </source>
</evidence>
<keyword evidence="12 13" id="KW-0539">Nucleus</keyword>
<feature type="compositionally biased region" description="Basic residues" evidence="14">
    <location>
        <begin position="166"/>
        <end position="175"/>
    </location>
</feature>
<dbReference type="FunFam" id="1.10.10.2150:FF:000001">
    <property type="entry name" value="Ribosomal RNA-processing protein 8"/>
    <property type="match status" value="1"/>
</dbReference>
<name>A0A433QS10_9FUNG</name>
<keyword evidence="9" id="KW-0156">Chromatin regulator</keyword>
<keyword evidence="8 13" id="KW-0949">S-adenosyl-L-methionine</keyword>
<reference evidence="15 16" key="1">
    <citation type="journal article" date="2018" name="New Phytol.">
        <title>Phylogenomics of Endogonaceae and evolution of mycorrhizas within Mucoromycota.</title>
        <authorList>
            <person name="Chang Y."/>
            <person name="Desiro A."/>
            <person name="Na H."/>
            <person name="Sandor L."/>
            <person name="Lipzen A."/>
            <person name="Clum A."/>
            <person name="Barry K."/>
            <person name="Grigoriev I.V."/>
            <person name="Martin F.M."/>
            <person name="Stajich J.E."/>
            <person name="Smith M.E."/>
            <person name="Bonito G."/>
            <person name="Spatafora J.W."/>
        </authorList>
    </citation>
    <scope>NUCLEOTIDE SEQUENCE [LARGE SCALE GENOMIC DNA]</scope>
    <source>
        <strain evidence="15 16">AD002</strain>
    </source>
</reference>
<feature type="compositionally biased region" description="Basic and acidic residues" evidence="14">
    <location>
        <begin position="26"/>
        <end position="35"/>
    </location>
</feature>
<keyword evidence="5 13" id="KW-0698">rRNA processing</keyword>
<feature type="region of interest" description="Disordered" evidence="14">
    <location>
        <begin position="1"/>
        <end position="183"/>
    </location>
</feature>
<dbReference type="PANTHER" id="PTHR12787">
    <property type="entry name" value="RIBOSOMAL RNA-PROCESSING PROTEIN 8"/>
    <property type="match status" value="1"/>
</dbReference>
<protein>
    <recommendedName>
        <fullName evidence="3 13">Ribosomal RNA-processing protein 8</fullName>
        <ecNumber evidence="13">2.1.1.-</ecNumber>
    </recommendedName>
</protein>
<dbReference type="PANTHER" id="PTHR12787:SF0">
    <property type="entry name" value="RIBOSOMAL RNA-PROCESSING PROTEIN 8"/>
    <property type="match status" value="1"/>
</dbReference>
<feature type="region of interest" description="Disordered" evidence="14">
    <location>
        <begin position="524"/>
        <end position="546"/>
    </location>
</feature>
<comment type="similarity">
    <text evidence="2 13">Belongs to the methyltransferase superfamily. RRP8 family.</text>
</comment>
<evidence type="ECO:0000256" key="6">
    <source>
        <dbReference type="ARBA" id="ARBA00022603"/>
    </source>
</evidence>
<evidence type="ECO:0000256" key="13">
    <source>
        <dbReference type="RuleBase" id="RU365074"/>
    </source>
</evidence>
<evidence type="ECO:0000256" key="14">
    <source>
        <dbReference type="SAM" id="MobiDB-lite"/>
    </source>
</evidence>
<dbReference type="FunFam" id="3.40.50.150:FF:000068">
    <property type="entry name" value="Ribosomal RNA-processing protein 8"/>
    <property type="match status" value="1"/>
</dbReference>
<dbReference type="GO" id="GO:0042273">
    <property type="term" value="P:ribosomal large subunit biogenesis"/>
    <property type="evidence" value="ECO:0007669"/>
    <property type="project" value="TreeGrafter"/>
</dbReference>
<dbReference type="InterPro" id="IPR042036">
    <property type="entry name" value="RRP8_N"/>
</dbReference>
<dbReference type="EMBL" id="RBNJ01001982">
    <property type="protein sequence ID" value="RUS32548.1"/>
    <property type="molecule type" value="Genomic_DNA"/>
</dbReference>
<keyword evidence="11" id="KW-0804">Transcription</keyword>
<evidence type="ECO:0000313" key="15">
    <source>
        <dbReference type="EMBL" id="RUS32548.1"/>
    </source>
</evidence>
<keyword evidence="16" id="KW-1185">Reference proteome</keyword>
<feature type="compositionally biased region" description="Basic residues" evidence="14">
    <location>
        <begin position="244"/>
        <end position="256"/>
    </location>
</feature>
<evidence type="ECO:0000256" key="2">
    <source>
        <dbReference type="ARBA" id="ARBA00006301"/>
    </source>
</evidence>
<keyword evidence="10" id="KW-0805">Transcription regulation</keyword>
<evidence type="ECO:0000256" key="4">
    <source>
        <dbReference type="ARBA" id="ARBA00022491"/>
    </source>
</evidence>
<evidence type="ECO:0000256" key="7">
    <source>
        <dbReference type="ARBA" id="ARBA00022679"/>
    </source>
</evidence>
<dbReference type="GO" id="GO:0016433">
    <property type="term" value="F:rRNA (adenine) methyltransferase activity"/>
    <property type="evidence" value="ECO:0007669"/>
    <property type="project" value="UniProtKB-ARBA"/>
</dbReference>
<evidence type="ECO:0000256" key="5">
    <source>
        <dbReference type="ARBA" id="ARBA00022552"/>
    </source>
</evidence>
<feature type="compositionally biased region" description="Basic and acidic residues" evidence="14">
    <location>
        <begin position="524"/>
        <end position="536"/>
    </location>
</feature>
<dbReference type="GO" id="GO:0005730">
    <property type="term" value="C:nucleolus"/>
    <property type="evidence" value="ECO:0007669"/>
    <property type="project" value="UniProtKB-SubCell"/>
</dbReference>
<dbReference type="Gene3D" id="1.10.10.2150">
    <property type="entry name" value="Ribosomal RNA-processing protein 8, N-terminal domain"/>
    <property type="match status" value="1"/>
</dbReference>
<dbReference type="InterPro" id="IPR029063">
    <property type="entry name" value="SAM-dependent_MTases_sf"/>
</dbReference>
<dbReference type="Proteomes" id="UP000274822">
    <property type="component" value="Unassembled WGS sequence"/>
</dbReference>
<dbReference type="Gene3D" id="3.40.50.150">
    <property type="entry name" value="Vaccinia Virus protein VP39"/>
    <property type="match status" value="1"/>
</dbReference>
<dbReference type="GO" id="GO:0006325">
    <property type="term" value="P:chromatin organization"/>
    <property type="evidence" value="ECO:0007669"/>
    <property type="project" value="UniProtKB-KW"/>
</dbReference>
<proteinExistence type="inferred from homology"/>
<keyword evidence="7 13" id="KW-0808">Transferase</keyword>
<keyword evidence="6 13" id="KW-0489">Methyltransferase</keyword>
<evidence type="ECO:0000256" key="3">
    <source>
        <dbReference type="ARBA" id="ARBA00020203"/>
    </source>
</evidence>
<gene>
    <name evidence="15" type="ORF">BC938DRAFT_475110</name>
</gene>
<feature type="region of interest" description="Disordered" evidence="14">
    <location>
        <begin position="197"/>
        <end position="257"/>
    </location>
</feature>
<dbReference type="CDD" id="cd02440">
    <property type="entry name" value="AdoMet_MTases"/>
    <property type="match status" value="1"/>
</dbReference>